<dbReference type="HOGENOM" id="CLU_2875918_0_0_11"/>
<dbReference type="EMBL" id="CP001342">
    <property type="protein sequence ID" value="ACL42107.1"/>
    <property type="molecule type" value="Genomic_DNA"/>
</dbReference>
<keyword evidence="1" id="KW-0614">Plasmid</keyword>
<dbReference type="Proteomes" id="UP000002505">
    <property type="component" value="Plasmid pACHL01"/>
</dbReference>
<dbReference type="AlphaFoldDB" id="B8HI60"/>
<sequence>MSEPLKVTLSLSEEMTLGHLAAFVRHAQLGGVERDALAVLERDVNEDITGFSFALNNSEPGFN</sequence>
<protein>
    <submittedName>
        <fullName evidence="1">Uncharacterized protein</fullName>
    </submittedName>
</protein>
<accession>B8HI60</accession>
<evidence type="ECO:0000313" key="1">
    <source>
        <dbReference type="EMBL" id="ACL42107.1"/>
    </source>
</evidence>
<gene>
    <name evidence="1" type="ordered locus">Achl_4156</name>
</gene>
<dbReference type="RefSeq" id="WP_012623124.1">
    <property type="nucleotide sequence ID" value="NC_011879.1"/>
</dbReference>
<proteinExistence type="predicted"/>
<organism evidence="1 2">
    <name type="scientific">Pseudarthrobacter chlorophenolicus (strain ATCC 700700 / DSM 12829 / CIP 107037 / JCM 12360 / KCTC 9906 / NCIMB 13794 / A6)</name>
    <name type="common">Arthrobacter chlorophenolicus</name>
    <dbReference type="NCBI Taxonomy" id="452863"/>
    <lineage>
        <taxon>Bacteria</taxon>
        <taxon>Bacillati</taxon>
        <taxon>Actinomycetota</taxon>
        <taxon>Actinomycetes</taxon>
        <taxon>Micrococcales</taxon>
        <taxon>Micrococcaceae</taxon>
        <taxon>Pseudarthrobacter</taxon>
    </lineage>
</organism>
<keyword evidence="2" id="KW-1185">Reference proteome</keyword>
<geneLocation type="plasmid" evidence="1 2">
    <name>pACHL01</name>
</geneLocation>
<evidence type="ECO:0000313" key="2">
    <source>
        <dbReference type="Proteomes" id="UP000002505"/>
    </source>
</evidence>
<name>B8HI60_PSECP</name>
<dbReference type="KEGG" id="ach:Achl_4156"/>
<reference evidence="1" key="1">
    <citation type="submission" date="2009-01" db="EMBL/GenBank/DDBJ databases">
        <title>Complete sequence of plasmid1 of Arthrobacter chlorophenolicus A6.</title>
        <authorList>
            <consortium name="US DOE Joint Genome Institute"/>
            <person name="Lucas S."/>
            <person name="Copeland A."/>
            <person name="Lapidus A."/>
            <person name="Glavina del Rio T."/>
            <person name="Tice H."/>
            <person name="Bruce D."/>
            <person name="Goodwin L."/>
            <person name="Pitluck S."/>
            <person name="Goltsman E."/>
            <person name="Clum A."/>
            <person name="Larimer F."/>
            <person name="Land M."/>
            <person name="Hauser L."/>
            <person name="Kyrpides N."/>
            <person name="Mikhailova N."/>
            <person name="Jansson J."/>
            <person name="Richardson P."/>
        </authorList>
    </citation>
    <scope>NUCLEOTIDE SEQUENCE [LARGE SCALE GENOMIC DNA]</scope>
    <source>
        <strain evidence="1">A6</strain>
        <plasmid evidence="1">pACHL01</plasmid>
    </source>
</reference>